<reference evidence="1" key="1">
    <citation type="submission" date="2014-05" db="EMBL/GenBank/DDBJ databases">
        <authorList>
            <person name="Chronopoulou M."/>
        </authorList>
    </citation>
    <scope>NUCLEOTIDE SEQUENCE</scope>
    <source>
        <tissue evidence="1">Whole organism</tissue>
    </source>
</reference>
<dbReference type="EMBL" id="HACA01032289">
    <property type="protein sequence ID" value="CDW49650.1"/>
    <property type="molecule type" value="Transcribed_RNA"/>
</dbReference>
<organism evidence="1">
    <name type="scientific">Lepeophtheirus salmonis</name>
    <name type="common">Salmon louse</name>
    <name type="synonym">Caligus salmonis</name>
    <dbReference type="NCBI Taxonomy" id="72036"/>
    <lineage>
        <taxon>Eukaryota</taxon>
        <taxon>Metazoa</taxon>
        <taxon>Ecdysozoa</taxon>
        <taxon>Arthropoda</taxon>
        <taxon>Crustacea</taxon>
        <taxon>Multicrustacea</taxon>
        <taxon>Hexanauplia</taxon>
        <taxon>Copepoda</taxon>
        <taxon>Siphonostomatoida</taxon>
        <taxon>Caligidae</taxon>
        <taxon>Lepeophtheirus</taxon>
    </lineage>
</organism>
<sequence>MLSHLAAIELNVFLCLSNQHIFLCLSNQHKTRVA</sequence>
<accession>A0A0K2VGZ0</accession>
<evidence type="ECO:0000313" key="1">
    <source>
        <dbReference type="EMBL" id="CDW49650.1"/>
    </source>
</evidence>
<protein>
    <submittedName>
        <fullName evidence="1">Uncharacterized protein</fullName>
    </submittedName>
</protein>
<proteinExistence type="predicted"/>
<name>A0A0K2VGZ0_LEPSM</name>
<dbReference type="AlphaFoldDB" id="A0A0K2VGZ0"/>